<dbReference type="AlphaFoldDB" id="A0A183BXP9"/>
<dbReference type="InterPro" id="IPR008974">
    <property type="entry name" value="TRAF-like"/>
</dbReference>
<dbReference type="PROSITE" id="PS50144">
    <property type="entry name" value="MATH"/>
    <property type="match status" value="1"/>
</dbReference>
<evidence type="ECO:0000259" key="1">
    <source>
        <dbReference type="PROSITE" id="PS50097"/>
    </source>
</evidence>
<evidence type="ECO:0000313" key="3">
    <source>
        <dbReference type="Proteomes" id="UP000050741"/>
    </source>
</evidence>
<reference evidence="3" key="1">
    <citation type="submission" date="2013-12" db="EMBL/GenBank/DDBJ databases">
        <authorList>
            <person name="Aslett M."/>
        </authorList>
    </citation>
    <scope>NUCLEOTIDE SEQUENCE [LARGE SCALE GENOMIC DNA]</scope>
    <source>
        <strain evidence="3">Lindley</strain>
    </source>
</reference>
<dbReference type="SMART" id="SM00061">
    <property type="entry name" value="MATH"/>
    <property type="match status" value="1"/>
</dbReference>
<dbReference type="InterPro" id="IPR000210">
    <property type="entry name" value="BTB/POZ_dom"/>
</dbReference>
<dbReference type="SMART" id="SM00875">
    <property type="entry name" value="BACK"/>
    <property type="match status" value="1"/>
</dbReference>
<keyword evidence="3" id="KW-1185">Reference proteome</keyword>
<dbReference type="Gene3D" id="2.60.210.10">
    <property type="entry name" value="Apoptosis, Tumor Necrosis Factor Receptor Associated Protein 2, Chain A"/>
    <property type="match status" value="1"/>
</dbReference>
<reference evidence="3" key="2">
    <citation type="submission" date="2014-05" db="EMBL/GenBank/DDBJ databases">
        <title>The genome and life-stage specific transcriptomes of Globodera pallida elucidate key aspects of plant parasitism by a cyst nematode.</title>
        <authorList>
            <person name="Cotton J.A."/>
            <person name="Lilley C.J."/>
            <person name="Jones L.M."/>
            <person name="Kikuchi T."/>
            <person name="Reid A.J."/>
            <person name="Thorpe P."/>
            <person name="Tsai I.J."/>
            <person name="Beasley H."/>
            <person name="Blok V."/>
            <person name="Cock P.J.A."/>
            <person name="Van den Akker S.E."/>
            <person name="Holroyd N."/>
            <person name="Hunt M."/>
            <person name="Mantelin S."/>
            <person name="Naghra H."/>
            <person name="Pain A."/>
            <person name="Palomares-Rius J.E."/>
            <person name="Zarowiecki M."/>
            <person name="Berriman M."/>
            <person name="Jones J.T."/>
            <person name="Urwin P.E."/>
        </authorList>
    </citation>
    <scope>NUCLEOTIDE SEQUENCE [LARGE SCALE GENOMIC DNA]</scope>
    <source>
        <strain evidence="3">Lindley</strain>
    </source>
</reference>
<dbReference type="WBParaSite" id="GPLIN_000538900">
    <property type="protein sequence ID" value="GPLIN_000538900"/>
    <property type="gene ID" value="GPLIN_000538900"/>
</dbReference>
<dbReference type="InterPro" id="IPR002083">
    <property type="entry name" value="MATH/TRAF_dom"/>
</dbReference>
<name>A0A183BXP9_GLOPA</name>
<dbReference type="PROSITE" id="PS50097">
    <property type="entry name" value="BTB"/>
    <property type="match status" value="1"/>
</dbReference>
<dbReference type="InterPro" id="IPR011333">
    <property type="entry name" value="SKP1/BTB/POZ_sf"/>
</dbReference>
<dbReference type="GO" id="GO:0000932">
    <property type="term" value="C:P-body"/>
    <property type="evidence" value="ECO:0007669"/>
    <property type="project" value="TreeGrafter"/>
</dbReference>
<evidence type="ECO:0000313" key="4">
    <source>
        <dbReference type="WBParaSite" id="GPLIN_000538900"/>
    </source>
</evidence>
<dbReference type="GO" id="GO:0005829">
    <property type="term" value="C:cytosol"/>
    <property type="evidence" value="ECO:0007669"/>
    <property type="project" value="TreeGrafter"/>
</dbReference>
<sequence length="431" mass="48093">MPKSNSSLGRMKHLLSTGDDADILPAHKLILKAASDVFGAMFRFDAENAKSAAAGTVTEPVEVPDVEVRAFKTMLSFIYADDLSGLDGDTAIYVLYAAKKYDVPGLVKACVDFPIPELRNVFVAFDQARLHGEEEFARRCSNHIDQNANTLLLSKAFLQIDQNLLCEILDHDQLQISAELSIWNAALGWADEQCRQNEKECSAENRRAMLGPALHKIRFLLIPKEAFSENIVPCGVLTDAELVSVYLHHCHPDRALPDELYQLQFSTKQRAATKSAGDDPYKLEGNIMLKIEKVSEFARGHQGCACSGVNSRRLSEAVYIRGLPWKILAVSRTVIGQKYLGVFLQCNTENNDANWSCAGSATLRIVSQRAGKKDFTREISHRFYSMKNDWGFEQFMKFEQLMGSKNGWYDAKNDTVMLAVNVTADKSHGVE</sequence>
<dbReference type="Pfam" id="PF22486">
    <property type="entry name" value="MATH_2"/>
    <property type="match status" value="1"/>
</dbReference>
<dbReference type="SUPFAM" id="SSF49599">
    <property type="entry name" value="TRAF domain-like"/>
    <property type="match status" value="1"/>
</dbReference>
<reference evidence="4" key="3">
    <citation type="submission" date="2016-06" db="UniProtKB">
        <authorList>
            <consortium name="WormBaseParasite"/>
        </authorList>
    </citation>
    <scope>IDENTIFICATION</scope>
</reference>
<feature type="domain" description="MATH" evidence="2">
    <location>
        <begin position="284"/>
        <end position="422"/>
    </location>
</feature>
<dbReference type="Gene3D" id="3.30.710.10">
    <property type="entry name" value="Potassium Channel Kv1.1, Chain A"/>
    <property type="match status" value="1"/>
</dbReference>
<dbReference type="InterPro" id="IPR011705">
    <property type="entry name" value="BACK"/>
</dbReference>
<dbReference type="PANTHER" id="PTHR45774">
    <property type="entry name" value="BTB/POZ DOMAIN-CONTAINING"/>
    <property type="match status" value="1"/>
</dbReference>
<evidence type="ECO:0000259" key="2">
    <source>
        <dbReference type="PROSITE" id="PS50144"/>
    </source>
</evidence>
<feature type="domain" description="BTB" evidence="1">
    <location>
        <begin position="11"/>
        <end position="87"/>
    </location>
</feature>
<dbReference type="GO" id="GO:0022008">
    <property type="term" value="P:neurogenesis"/>
    <property type="evidence" value="ECO:0007669"/>
    <property type="project" value="TreeGrafter"/>
</dbReference>
<dbReference type="Pfam" id="PF07707">
    <property type="entry name" value="BACK"/>
    <property type="match status" value="1"/>
</dbReference>
<accession>A0A183BXP9</accession>
<dbReference type="Gene3D" id="1.25.40.420">
    <property type="match status" value="1"/>
</dbReference>
<dbReference type="PANTHER" id="PTHR45774:SF3">
    <property type="entry name" value="BTB (POZ) DOMAIN-CONTAINING 2B-RELATED"/>
    <property type="match status" value="1"/>
</dbReference>
<dbReference type="Proteomes" id="UP000050741">
    <property type="component" value="Unassembled WGS sequence"/>
</dbReference>
<dbReference type="SMART" id="SM00225">
    <property type="entry name" value="BTB"/>
    <property type="match status" value="1"/>
</dbReference>
<dbReference type="Pfam" id="PF00651">
    <property type="entry name" value="BTB"/>
    <property type="match status" value="1"/>
</dbReference>
<organism evidence="3 4">
    <name type="scientific">Globodera pallida</name>
    <name type="common">Potato cyst nematode worm</name>
    <name type="synonym">Heterodera pallida</name>
    <dbReference type="NCBI Taxonomy" id="36090"/>
    <lineage>
        <taxon>Eukaryota</taxon>
        <taxon>Metazoa</taxon>
        <taxon>Ecdysozoa</taxon>
        <taxon>Nematoda</taxon>
        <taxon>Chromadorea</taxon>
        <taxon>Rhabditida</taxon>
        <taxon>Tylenchina</taxon>
        <taxon>Tylenchomorpha</taxon>
        <taxon>Tylenchoidea</taxon>
        <taxon>Heteroderidae</taxon>
        <taxon>Heteroderinae</taxon>
        <taxon>Globodera</taxon>
    </lineage>
</organism>
<protein>
    <submittedName>
        <fullName evidence="4">BTB domain-containing protein</fullName>
    </submittedName>
</protein>
<dbReference type="SUPFAM" id="SSF54695">
    <property type="entry name" value="POZ domain"/>
    <property type="match status" value="1"/>
</dbReference>
<proteinExistence type="predicted"/>